<sequence>MKIIAFNGSPRKSWNTATLLEKALEGAASKGAETELINLYDLNYKGCASCFACKKIGSKSYGKCALKDDLTPILDKIEEADGIILGSPIYLGSITGEMKSFLERLIFPYLVYDADYSSLFKKKINTAFIYTMGIDEQRLLNSGYDSYFNINKTFLEHIFGNFESLILTDAYQFDDYSKYVSSAFDPEKKAQRRQEQFPIDCEKAFELGVNFATAK</sequence>
<proteinExistence type="predicted"/>
<name>R4K1N9_CLOPA</name>
<evidence type="ECO:0000256" key="2">
    <source>
        <dbReference type="ARBA" id="ARBA00022643"/>
    </source>
</evidence>
<organism evidence="4 5">
    <name type="scientific">Clostridium pasteurianum BC1</name>
    <dbReference type="NCBI Taxonomy" id="86416"/>
    <lineage>
        <taxon>Bacteria</taxon>
        <taxon>Bacillati</taxon>
        <taxon>Bacillota</taxon>
        <taxon>Clostridia</taxon>
        <taxon>Eubacteriales</taxon>
        <taxon>Clostridiaceae</taxon>
        <taxon>Clostridium</taxon>
    </lineage>
</organism>
<dbReference type="SUPFAM" id="SSF52218">
    <property type="entry name" value="Flavoproteins"/>
    <property type="match status" value="1"/>
</dbReference>
<evidence type="ECO:0000313" key="5">
    <source>
        <dbReference type="Proteomes" id="UP000013523"/>
    </source>
</evidence>
<dbReference type="PANTHER" id="PTHR43278:SF2">
    <property type="entry name" value="IRON-SULFUR FLAVOPROTEIN"/>
    <property type="match status" value="1"/>
</dbReference>
<dbReference type="HOGENOM" id="CLU_050993_2_0_9"/>
<dbReference type="eggNOG" id="COG0655">
    <property type="taxonomic scope" value="Bacteria"/>
</dbReference>
<evidence type="ECO:0000256" key="1">
    <source>
        <dbReference type="ARBA" id="ARBA00022630"/>
    </source>
</evidence>
<accession>R4K1N9</accession>
<dbReference type="Gene3D" id="3.40.50.360">
    <property type="match status" value="1"/>
</dbReference>
<dbReference type="GO" id="GO:0016491">
    <property type="term" value="F:oxidoreductase activity"/>
    <property type="evidence" value="ECO:0007669"/>
    <property type="project" value="InterPro"/>
</dbReference>
<dbReference type="OrthoDB" id="6398207at2"/>
<dbReference type="PATRIC" id="fig|86416.3.peg.637"/>
<reference evidence="4 5" key="1">
    <citation type="submission" date="2012-01" db="EMBL/GenBank/DDBJ databases">
        <title>Complete sequence of chromosome of Clostridium pasteurianum BC1.</title>
        <authorList>
            <consortium name="US DOE Joint Genome Institute"/>
            <person name="Lucas S."/>
            <person name="Han J."/>
            <person name="Lapidus A."/>
            <person name="Cheng J.-F."/>
            <person name="Goodwin L."/>
            <person name="Pitluck S."/>
            <person name="Peters L."/>
            <person name="Mikhailova N."/>
            <person name="Teshima H."/>
            <person name="Detter J.C."/>
            <person name="Han C."/>
            <person name="Tapia R."/>
            <person name="Land M."/>
            <person name="Hauser L."/>
            <person name="Kyrpides N."/>
            <person name="Ivanova N."/>
            <person name="Pagani I."/>
            <person name="Dunn J."/>
            <person name="Taghavi S."/>
            <person name="Francis A."/>
            <person name="van der Lelie D."/>
            <person name="Woyke T."/>
        </authorList>
    </citation>
    <scope>NUCLEOTIDE SEQUENCE [LARGE SCALE GENOMIC DNA]</scope>
    <source>
        <strain evidence="4 5">BC1</strain>
    </source>
</reference>
<dbReference type="RefSeq" id="WP_015614022.1">
    <property type="nucleotide sequence ID" value="NC_021182.1"/>
</dbReference>
<dbReference type="PANTHER" id="PTHR43278">
    <property type="entry name" value="NAD(P)H-DEPENDENT FMN-CONTAINING OXIDOREDUCTASE YWQN-RELATED"/>
    <property type="match status" value="1"/>
</dbReference>
<dbReference type="Proteomes" id="UP000013523">
    <property type="component" value="Chromosome"/>
</dbReference>
<dbReference type="Pfam" id="PF03358">
    <property type="entry name" value="FMN_red"/>
    <property type="match status" value="1"/>
</dbReference>
<dbReference type="InterPro" id="IPR029039">
    <property type="entry name" value="Flavoprotein-like_sf"/>
</dbReference>
<evidence type="ECO:0000259" key="3">
    <source>
        <dbReference type="Pfam" id="PF03358"/>
    </source>
</evidence>
<dbReference type="KEGG" id="cpas:Clopa_0652"/>
<keyword evidence="5" id="KW-1185">Reference proteome</keyword>
<keyword evidence="1" id="KW-0285">Flavoprotein</keyword>
<dbReference type="InterPro" id="IPR051796">
    <property type="entry name" value="ISF_SsuE-like"/>
</dbReference>
<gene>
    <name evidence="4" type="ORF">Clopa_0652</name>
</gene>
<evidence type="ECO:0000313" key="4">
    <source>
        <dbReference type="EMBL" id="AGK95696.1"/>
    </source>
</evidence>
<dbReference type="STRING" id="86416.Clopa_0652"/>
<dbReference type="InterPro" id="IPR005025">
    <property type="entry name" value="FMN_Rdtase-like_dom"/>
</dbReference>
<feature type="domain" description="NADPH-dependent FMN reductase-like" evidence="3">
    <location>
        <begin position="1"/>
        <end position="122"/>
    </location>
</feature>
<keyword evidence="2" id="KW-0288">FMN</keyword>
<dbReference type="AlphaFoldDB" id="R4K1N9"/>
<protein>
    <submittedName>
        <fullName evidence="4">Multimeric flavodoxin WrbA</fullName>
    </submittedName>
</protein>
<dbReference type="EMBL" id="CP003261">
    <property type="protein sequence ID" value="AGK95696.1"/>
    <property type="molecule type" value="Genomic_DNA"/>
</dbReference>